<proteinExistence type="evidence at transcript level"/>
<sequence>MVPFVRLIAVAFVSAFLTSAEYYNYEEKRIDSYDNYLQYQDIYKVFSRKEKQWLFGFNYKSPHTEGKSCVYFEIESVEATGMNYSSNFWKNNSQGRIEYIGGFDRTPVQSDKENMERPKPNHLKAHYKQNASITMNFTLIYSNYTGCSIFRVPFIEEGNGCMVLLTDSIVDDGLTGSCRSIYNHACNKTHTFHPIFQKNCTQRNATIDSASAV</sequence>
<feature type="chain" id="PRO_5001520234" evidence="1">
    <location>
        <begin position="21"/>
        <end position="213"/>
    </location>
</feature>
<dbReference type="Gene3D" id="2.40.128.20">
    <property type="match status" value="1"/>
</dbReference>
<dbReference type="GO" id="GO:0043176">
    <property type="term" value="F:amine binding"/>
    <property type="evidence" value="ECO:0007669"/>
    <property type="project" value="InterPro"/>
</dbReference>
<dbReference type="GO" id="GO:0030682">
    <property type="term" value="P:symbiont-mediated perturbation of host defenses"/>
    <property type="evidence" value="ECO:0007669"/>
    <property type="project" value="InterPro"/>
</dbReference>
<name>A0A023FU37_AMBCJ</name>
<dbReference type="SUPFAM" id="SSF50814">
    <property type="entry name" value="Lipocalins"/>
    <property type="match status" value="1"/>
</dbReference>
<keyword evidence="1" id="KW-0732">Signal</keyword>
<dbReference type="EMBL" id="GBBK01000244">
    <property type="protein sequence ID" value="JAC24238.1"/>
    <property type="molecule type" value="mRNA"/>
</dbReference>
<feature type="signal peptide" evidence="1">
    <location>
        <begin position="1"/>
        <end position="20"/>
    </location>
</feature>
<reference evidence="2" key="1">
    <citation type="submission" date="2014-03" db="EMBL/GenBank/DDBJ databases">
        <title>The sialotranscriptome of Amblyomma triste, Amblyomma parvum and Amblyomma cajennense ticks, uncovered by 454-based RNA-seq.</title>
        <authorList>
            <person name="Garcia G.R."/>
            <person name="Gardinassi L.G."/>
            <person name="Ribeiro J.M."/>
            <person name="Anatriello E."/>
            <person name="Ferreira B.R."/>
            <person name="Moreira H.N."/>
            <person name="Mafra C."/>
            <person name="Olegario M.M."/>
            <person name="Szabo P.J."/>
            <person name="Miranda-Santos I.K."/>
            <person name="Maruyama S.R."/>
        </authorList>
    </citation>
    <scope>NUCLEOTIDE SEQUENCE</scope>
    <source>
        <strain evidence="2">Uberlandia</strain>
        <tissue evidence="2">Salivary glands</tissue>
    </source>
</reference>
<evidence type="ECO:0000256" key="1">
    <source>
        <dbReference type="SAM" id="SignalP"/>
    </source>
</evidence>
<organism evidence="2">
    <name type="scientific">Amblyomma cajennense</name>
    <name type="common">Cayenne tick</name>
    <name type="synonym">Acarus cajennensis</name>
    <dbReference type="NCBI Taxonomy" id="34607"/>
    <lineage>
        <taxon>Eukaryota</taxon>
        <taxon>Metazoa</taxon>
        <taxon>Ecdysozoa</taxon>
        <taxon>Arthropoda</taxon>
        <taxon>Chelicerata</taxon>
        <taxon>Arachnida</taxon>
        <taxon>Acari</taxon>
        <taxon>Parasitiformes</taxon>
        <taxon>Ixodida</taxon>
        <taxon>Ixodoidea</taxon>
        <taxon>Ixodidae</taxon>
        <taxon>Amblyomminae</taxon>
        <taxon>Amblyomma</taxon>
    </lineage>
</organism>
<dbReference type="InterPro" id="IPR012674">
    <property type="entry name" value="Calycin"/>
</dbReference>
<dbReference type="AlphaFoldDB" id="A0A023FU37"/>
<protein>
    <submittedName>
        <fullName evidence="2">Putative licpodalin-4 1</fullName>
    </submittedName>
</protein>
<dbReference type="Pfam" id="PF02098">
    <property type="entry name" value="His_binding"/>
    <property type="match status" value="1"/>
</dbReference>
<evidence type="ECO:0000313" key="2">
    <source>
        <dbReference type="EMBL" id="JAC24238.1"/>
    </source>
</evidence>
<accession>A0A023FU37</accession>
<dbReference type="InterPro" id="IPR002970">
    <property type="entry name" value="Tick_his-bd"/>
</dbReference>